<evidence type="ECO:0000313" key="1">
    <source>
        <dbReference type="EMBL" id="OAD80132.1"/>
    </source>
</evidence>
<keyword evidence="2" id="KW-1185">Reference proteome</keyword>
<reference evidence="2" key="1">
    <citation type="submission" date="2015-06" db="EMBL/GenBank/DDBJ databases">
        <title>Expansion of signal transduction pathways in fungi by whole-genome duplication.</title>
        <authorList>
            <consortium name="DOE Joint Genome Institute"/>
            <person name="Corrochano L.M."/>
            <person name="Kuo A."/>
            <person name="Marcet-Houben M."/>
            <person name="Polaino S."/>
            <person name="Salamov A."/>
            <person name="Villalobos J.M."/>
            <person name="Alvarez M.I."/>
            <person name="Avalos J."/>
            <person name="Benito E.P."/>
            <person name="Benoit I."/>
            <person name="Burger G."/>
            <person name="Camino L.P."/>
            <person name="Canovas D."/>
            <person name="Cerda-Olmedo E."/>
            <person name="Cheng J.-F."/>
            <person name="Dominguez A."/>
            <person name="Elias M."/>
            <person name="Eslava A.P."/>
            <person name="Glaser F."/>
            <person name="Grimwood J."/>
            <person name="Gutierrez G."/>
            <person name="Heitman J."/>
            <person name="Henrissat B."/>
            <person name="Iturriaga E.A."/>
            <person name="Lang B.F."/>
            <person name="Lavin J.L."/>
            <person name="Lee S."/>
            <person name="Li W."/>
            <person name="Lindquist E."/>
            <person name="Lopez-Garcia S."/>
            <person name="Luque E.M."/>
            <person name="Marcos A.T."/>
            <person name="Martin J."/>
            <person name="McCluskey K."/>
            <person name="Medina H.R."/>
            <person name="Miralles-Duran A."/>
            <person name="Miyazaki A."/>
            <person name="Munoz-Torres E."/>
            <person name="Oguiza J.A."/>
            <person name="Ohm R."/>
            <person name="Olmedo M."/>
            <person name="Orejas M."/>
            <person name="Ortiz-Castellanos L."/>
            <person name="Pisabarro A.G."/>
            <person name="Rodriguez-Romero J."/>
            <person name="Ruiz-Herrera J."/>
            <person name="Ruiz-Vazquez R."/>
            <person name="Sanz C."/>
            <person name="Schackwitz W."/>
            <person name="Schmutz J."/>
            <person name="Shahriari M."/>
            <person name="Shelest E."/>
            <person name="Silva-Franco F."/>
            <person name="Soanes D."/>
            <person name="Syed K."/>
            <person name="Tagua V.G."/>
            <person name="Talbot N.J."/>
            <person name="Thon M."/>
            <person name="De vries R.P."/>
            <person name="Wiebenga A."/>
            <person name="Yadav J.S."/>
            <person name="Braun E.L."/>
            <person name="Baker S."/>
            <person name="Garre V."/>
            <person name="Horwitz B."/>
            <person name="Torres-Martinez S."/>
            <person name="Idnurm A."/>
            <person name="Herrera-Estrella A."/>
            <person name="Gabaldon T."/>
            <person name="Grigoriev I.V."/>
        </authorList>
    </citation>
    <scope>NUCLEOTIDE SEQUENCE [LARGE SCALE GENOMIC DNA]</scope>
    <source>
        <strain evidence="2">NRRL 1555(-)</strain>
    </source>
</reference>
<dbReference type="EMBL" id="KV440972">
    <property type="protein sequence ID" value="OAD80132.1"/>
    <property type="molecule type" value="Genomic_DNA"/>
</dbReference>
<dbReference type="RefSeq" id="XP_018298172.1">
    <property type="nucleotide sequence ID" value="XM_018430337.1"/>
</dbReference>
<dbReference type="AlphaFoldDB" id="A0A162V5F9"/>
<proteinExistence type="predicted"/>
<name>A0A162V5F9_PHYB8</name>
<sequence length="137" mass="15951">MPFPSRRQQHIKRMVQNRMENAARKNKELLVCNLDIEDLNTELEETKINSSSPILQWREGAGKEIPGVYRKDLSTTMWRKRKTEETLIENAKSNYKLEDLGFFRLTQSNTALVENTISETSQEGLFDAETESENEKI</sequence>
<accession>A0A162V5F9</accession>
<dbReference type="Proteomes" id="UP000077315">
    <property type="component" value="Unassembled WGS sequence"/>
</dbReference>
<protein>
    <submittedName>
        <fullName evidence="1">Uncharacterized protein</fullName>
    </submittedName>
</protein>
<organism evidence="1 2">
    <name type="scientific">Phycomyces blakesleeanus (strain ATCC 8743b / DSM 1359 / FGSC 10004 / NBRC 33097 / NRRL 1555)</name>
    <dbReference type="NCBI Taxonomy" id="763407"/>
    <lineage>
        <taxon>Eukaryota</taxon>
        <taxon>Fungi</taxon>
        <taxon>Fungi incertae sedis</taxon>
        <taxon>Mucoromycota</taxon>
        <taxon>Mucoromycotina</taxon>
        <taxon>Mucoromycetes</taxon>
        <taxon>Mucorales</taxon>
        <taxon>Phycomycetaceae</taxon>
        <taxon>Phycomyces</taxon>
    </lineage>
</organism>
<dbReference type="VEuPathDB" id="FungiDB:PHYBLDRAFT_140145"/>
<evidence type="ECO:0000313" key="2">
    <source>
        <dbReference type="Proteomes" id="UP000077315"/>
    </source>
</evidence>
<dbReference type="InParanoid" id="A0A162V5F9"/>
<gene>
    <name evidence="1" type="ORF">PHYBLDRAFT_140145</name>
</gene>
<dbReference type="GeneID" id="28991243"/>